<feature type="chain" id="PRO_5047388836" description="Lipoprotein" evidence="1">
    <location>
        <begin position="21"/>
        <end position="118"/>
    </location>
</feature>
<dbReference type="RefSeq" id="WP_120078184.1">
    <property type="nucleotide sequence ID" value="NZ_CBCPIW010000001.1"/>
</dbReference>
<evidence type="ECO:0008006" key="4">
    <source>
        <dbReference type="Google" id="ProtNLM"/>
    </source>
</evidence>
<accession>A0ABX9P4B5</accession>
<dbReference type="PROSITE" id="PS51257">
    <property type="entry name" value="PROKAR_LIPOPROTEIN"/>
    <property type="match status" value="1"/>
</dbReference>
<dbReference type="GeneID" id="88079856"/>
<evidence type="ECO:0000313" key="2">
    <source>
        <dbReference type="EMBL" id="RJT15573.1"/>
    </source>
</evidence>
<name>A0ABX9P4B5_9GAMM</name>
<feature type="signal peptide" evidence="1">
    <location>
        <begin position="1"/>
        <end position="20"/>
    </location>
</feature>
<protein>
    <recommendedName>
        <fullName evidence="4">Lipoprotein</fullName>
    </recommendedName>
</protein>
<evidence type="ECO:0000313" key="3">
    <source>
        <dbReference type="Proteomes" id="UP000284119"/>
    </source>
</evidence>
<evidence type="ECO:0000256" key="1">
    <source>
        <dbReference type="SAM" id="SignalP"/>
    </source>
</evidence>
<organism evidence="2 3">
    <name type="scientific">Rahnella inusitata</name>
    <dbReference type="NCBI Taxonomy" id="58169"/>
    <lineage>
        <taxon>Bacteria</taxon>
        <taxon>Pseudomonadati</taxon>
        <taxon>Pseudomonadota</taxon>
        <taxon>Gammaproteobacteria</taxon>
        <taxon>Enterobacterales</taxon>
        <taxon>Yersiniaceae</taxon>
        <taxon>Rahnella</taxon>
    </lineage>
</organism>
<gene>
    <name evidence="2" type="ORF">D5396_00095</name>
</gene>
<comment type="caution">
    <text evidence="2">The sequence shown here is derived from an EMBL/GenBank/DDBJ whole genome shotgun (WGS) entry which is preliminary data.</text>
</comment>
<reference evidence="2 3" key="1">
    <citation type="submission" date="2018-09" db="EMBL/GenBank/DDBJ databases">
        <authorList>
            <person name="Le Fleche-Mateos A."/>
        </authorList>
    </citation>
    <scope>NUCLEOTIDE SEQUENCE [LARGE SCALE GENOMIC DNA]</scope>
    <source>
        <strain evidence="2 3">DSM 30078</strain>
    </source>
</reference>
<dbReference type="Proteomes" id="UP000284119">
    <property type="component" value="Unassembled WGS sequence"/>
</dbReference>
<keyword evidence="3" id="KW-1185">Reference proteome</keyword>
<dbReference type="EMBL" id="RAHG01000001">
    <property type="protein sequence ID" value="RJT15573.1"/>
    <property type="molecule type" value="Genomic_DNA"/>
</dbReference>
<sequence>MNKRYSLLALCLMVFASVGCSNKMLPVQEQAQPGREACNKEFVALGKLDPNAYALYAKQFAEINKSYATFKAQGDKVNKDAKEVLGLEIDTKLQLICARVKSSAFKNMKKRSVELNAL</sequence>
<proteinExistence type="predicted"/>
<keyword evidence="1" id="KW-0732">Signal</keyword>